<evidence type="ECO:0000313" key="1">
    <source>
        <dbReference type="EMBL" id="MPM15614.1"/>
    </source>
</evidence>
<protein>
    <recommendedName>
        <fullName evidence="2">DUF1573 domain-containing protein</fullName>
    </recommendedName>
</protein>
<organism evidence="1">
    <name type="scientific">bioreactor metagenome</name>
    <dbReference type="NCBI Taxonomy" id="1076179"/>
    <lineage>
        <taxon>unclassified sequences</taxon>
        <taxon>metagenomes</taxon>
        <taxon>ecological metagenomes</taxon>
    </lineage>
</organism>
<dbReference type="AlphaFoldDB" id="A0A644XNG0"/>
<dbReference type="Gene3D" id="2.60.40.10">
    <property type="entry name" value="Immunoglobulins"/>
    <property type="match status" value="1"/>
</dbReference>
<dbReference type="PROSITE" id="PS51257">
    <property type="entry name" value="PROKAR_LIPOPROTEIN"/>
    <property type="match status" value="1"/>
</dbReference>
<evidence type="ECO:0008006" key="2">
    <source>
        <dbReference type="Google" id="ProtNLM"/>
    </source>
</evidence>
<sequence>MKQILFTLILFSIFFSCQSEQKEKEKHIALLVNEWQGKEIKFPKNLIFTRYLTDTIDFQIPQSEYKILVFVDSLGCTNCKLQLSKWKEFIAILDSTTGGSVPVIFFFQSKNFREIKYILKREEFDLPVIIDSNDELNNLNHFPNDLHFQSHLLDKNNCVKVIGNPVHNLKVRDLYLNTITKGGSEIHNPVLTTVDIPITEIDLGSFSKNETKEVDFIIKNIGNYPLFLKGTTSSCDCTTTESDRQQVPPKGELKLTIQYKPDQKGDFLRTVSVFINSTNSPIVLTITGTVR</sequence>
<name>A0A644XNG0_9ZZZZ</name>
<dbReference type="InterPro" id="IPR013783">
    <property type="entry name" value="Ig-like_fold"/>
</dbReference>
<dbReference type="InterPro" id="IPR011467">
    <property type="entry name" value="DUF1573"/>
</dbReference>
<dbReference type="EMBL" id="VSSQ01002472">
    <property type="protein sequence ID" value="MPM15614.1"/>
    <property type="molecule type" value="Genomic_DNA"/>
</dbReference>
<gene>
    <name evidence="1" type="ORF">SDC9_61985</name>
</gene>
<reference evidence="1" key="1">
    <citation type="submission" date="2019-08" db="EMBL/GenBank/DDBJ databases">
        <authorList>
            <person name="Kucharzyk K."/>
            <person name="Murdoch R.W."/>
            <person name="Higgins S."/>
            <person name="Loffler F."/>
        </authorList>
    </citation>
    <scope>NUCLEOTIDE SEQUENCE</scope>
</reference>
<dbReference type="PANTHER" id="PTHR37833:SF1">
    <property type="entry name" value="SIGNAL PEPTIDE PROTEIN"/>
    <property type="match status" value="1"/>
</dbReference>
<dbReference type="Pfam" id="PF07610">
    <property type="entry name" value="DUF1573"/>
    <property type="match status" value="1"/>
</dbReference>
<accession>A0A644XNG0</accession>
<comment type="caution">
    <text evidence="1">The sequence shown here is derived from an EMBL/GenBank/DDBJ whole genome shotgun (WGS) entry which is preliminary data.</text>
</comment>
<proteinExistence type="predicted"/>
<dbReference type="PANTHER" id="PTHR37833">
    <property type="entry name" value="LIPOPROTEIN-RELATED"/>
    <property type="match status" value="1"/>
</dbReference>